<name>A0A3N4ME92_9BACT</name>
<reference evidence="4" key="1">
    <citation type="submission" date="2018-11" db="EMBL/GenBank/DDBJ databases">
        <title>Chitinophaga lutea sp.nov., isolate from arsenic contaminated soil.</title>
        <authorList>
            <person name="Zong Y."/>
        </authorList>
    </citation>
    <scope>NUCLEOTIDE SEQUENCE [LARGE SCALE GENOMIC DNA]</scope>
    <source>
        <strain evidence="4">YLT18</strain>
    </source>
</reference>
<dbReference type="Pfam" id="PF18003">
    <property type="entry name" value="DUF3823_C"/>
    <property type="match status" value="1"/>
</dbReference>
<dbReference type="RefSeq" id="WP_120515077.1">
    <property type="nucleotide sequence ID" value="NZ_QXZY01000002.1"/>
</dbReference>
<feature type="domain" description="DUF3823" evidence="1">
    <location>
        <begin position="31"/>
        <end position="124"/>
    </location>
</feature>
<dbReference type="InterPro" id="IPR041186">
    <property type="entry name" value="DUF3823_C"/>
</dbReference>
<evidence type="ECO:0000259" key="2">
    <source>
        <dbReference type="Pfam" id="PF18003"/>
    </source>
</evidence>
<evidence type="ECO:0000259" key="1">
    <source>
        <dbReference type="Pfam" id="PF12866"/>
    </source>
</evidence>
<organism evidence="3 4">
    <name type="scientific">Chitinophaga barathri</name>
    <dbReference type="NCBI Taxonomy" id="1647451"/>
    <lineage>
        <taxon>Bacteria</taxon>
        <taxon>Pseudomonadati</taxon>
        <taxon>Bacteroidota</taxon>
        <taxon>Chitinophagia</taxon>
        <taxon>Chitinophagales</taxon>
        <taxon>Chitinophagaceae</taxon>
        <taxon>Chitinophaga</taxon>
    </lineage>
</organism>
<dbReference type="OrthoDB" id="1433240at2"/>
<keyword evidence="4" id="KW-1185">Reference proteome</keyword>
<dbReference type="Proteomes" id="UP000279089">
    <property type="component" value="Unassembled WGS sequence"/>
</dbReference>
<comment type="caution">
    <text evidence="3">The sequence shown here is derived from an EMBL/GenBank/DDBJ whole genome shotgun (WGS) entry which is preliminary data.</text>
</comment>
<dbReference type="Gene3D" id="2.60.40.1120">
    <property type="entry name" value="Carboxypeptidase-like, regulatory domain"/>
    <property type="match status" value="1"/>
</dbReference>
<protein>
    <submittedName>
        <fullName evidence="3">DUF3823 domain-containing protein</fullName>
    </submittedName>
</protein>
<evidence type="ECO:0000313" key="4">
    <source>
        <dbReference type="Proteomes" id="UP000279089"/>
    </source>
</evidence>
<dbReference type="PROSITE" id="PS51257">
    <property type="entry name" value="PROKAR_LIPOPROTEIN"/>
    <property type="match status" value="1"/>
</dbReference>
<dbReference type="EMBL" id="RMBX01000003">
    <property type="protein sequence ID" value="RPD42101.1"/>
    <property type="molecule type" value="Genomic_DNA"/>
</dbReference>
<dbReference type="Gene3D" id="2.60.40.2060">
    <property type="match status" value="1"/>
</dbReference>
<proteinExistence type="predicted"/>
<dbReference type="AlphaFoldDB" id="A0A3N4ME92"/>
<dbReference type="Pfam" id="PF12866">
    <property type="entry name" value="DUF3823"/>
    <property type="match status" value="1"/>
</dbReference>
<evidence type="ECO:0000313" key="3">
    <source>
        <dbReference type="EMBL" id="RPD42101.1"/>
    </source>
</evidence>
<dbReference type="InterPro" id="IPR024278">
    <property type="entry name" value="DUF3823_N"/>
</dbReference>
<sequence length="236" mass="25519">MKLLNYLIVTLLTVLAASGCKKDNYDPPSAMLSGRLQYQGAEIHLEYNQVPYQVYQFGFGKTGSVSNTSFEQDGSYSLLLFNGEYKLIVPNGQGPFLWKKTAAGNPDTITVRMNGSQALNLEVTPYYMIRNAQLSVAAGKVNGVFNIEKIITDANARDIERVNLYINKSAFVSGAGNYNIASAGKTGAEITDPANVALSATIPVLVPAQSYVYARIGLKVSGVEDMIFSPVVKLSL</sequence>
<gene>
    <name evidence="3" type="ORF">EG028_08120</name>
</gene>
<accession>A0A3N4ME92</accession>
<feature type="domain" description="DUF3823" evidence="2">
    <location>
        <begin position="127"/>
        <end position="233"/>
    </location>
</feature>